<dbReference type="Gene3D" id="2.40.160.130">
    <property type="entry name" value="Capsule assembly protein Wzi"/>
    <property type="match status" value="1"/>
</dbReference>
<sequence length="462" mass="52176">MLLRKLPILLSLFFGQELFGFQIPSDSIQKTHRLKLNQGIITASDERVPFWMEGNNSNRFNKNEANFIYSGLLLNKDANKSGGLDYFYGIEWQGTVSNNFHGSFIQNYIGVSYSRFLFTLGQKEEFMGYNSALGFGNLVNGNNARPIPKFSIQTQDWFPLFKSFVSIKAYMAHGWLEANRYQSNSFLHQKYLHFKFHPKNVTVEFNFGITHNAQWGGRNGSFKQPTGIKDFMRIMIASKGGEGALQTDKLNALGNHLGTWDLQIKAAIGENWRVTNYIQWLWEDGSGLKPKNWNAGLYGFSLSQINKSGIVNQLGAEIVNTTNQGGSLDGIGSGPDNFLNNGVYRNGWTYNNQVIGSPIFLILNPENTQGNTINNVITGLSLYSRGRIQNIQYSLSFRQFVNTGTKFEPLPAPIEHNSIALNTGINIKNNKLLVGSEYNWGNYSSKNWGFKVEFQKEIVLNR</sequence>
<dbReference type="Proteomes" id="UP000036908">
    <property type="component" value="Unassembled WGS sequence"/>
</dbReference>
<reference evidence="2" key="1">
    <citation type="submission" date="2014-11" db="EMBL/GenBank/DDBJ databases">
        <title>Genome sequencing of Roseivirga sp. D-25.</title>
        <authorList>
            <person name="Selvaratnam C."/>
            <person name="Thevarajoo S."/>
            <person name="Goh K.M."/>
            <person name="Eee R."/>
            <person name="Chan K.-G."/>
            <person name="Chong C.S."/>
        </authorList>
    </citation>
    <scope>NUCLEOTIDE SEQUENCE [LARGE SCALE GENOMIC DNA]</scope>
    <source>
        <strain evidence="2">D-25</strain>
    </source>
</reference>
<name>A0A0L8AND0_9BACT</name>
<dbReference type="PATRIC" id="fig|1566026.4.peg.2357"/>
<accession>A0A0L8AND0</accession>
<dbReference type="OrthoDB" id="596512at2"/>
<organism evidence="1 2">
    <name type="scientific">Roseivirga seohaensis subsp. aquiponti</name>
    <dbReference type="NCBI Taxonomy" id="1566026"/>
    <lineage>
        <taxon>Bacteria</taxon>
        <taxon>Pseudomonadati</taxon>
        <taxon>Bacteroidota</taxon>
        <taxon>Cytophagia</taxon>
        <taxon>Cytophagales</taxon>
        <taxon>Roseivirgaceae</taxon>
        <taxon>Roseivirga</taxon>
    </lineage>
</organism>
<dbReference type="AlphaFoldDB" id="A0A0L8AND0"/>
<dbReference type="EMBL" id="JSVA01000004">
    <property type="protein sequence ID" value="KOF03978.1"/>
    <property type="molecule type" value="Genomic_DNA"/>
</dbReference>
<evidence type="ECO:0008006" key="3">
    <source>
        <dbReference type="Google" id="ProtNLM"/>
    </source>
</evidence>
<evidence type="ECO:0000313" key="1">
    <source>
        <dbReference type="EMBL" id="KOF03978.1"/>
    </source>
</evidence>
<gene>
    <name evidence="1" type="ORF">OB69_02940</name>
</gene>
<protein>
    <recommendedName>
        <fullName evidence="3">Capsule assembly Wzi family protein</fullName>
    </recommendedName>
</protein>
<comment type="caution">
    <text evidence="1">The sequence shown here is derived from an EMBL/GenBank/DDBJ whole genome shotgun (WGS) entry which is preliminary data.</text>
</comment>
<keyword evidence="2" id="KW-1185">Reference proteome</keyword>
<dbReference type="InterPro" id="IPR038636">
    <property type="entry name" value="Wzi_sf"/>
</dbReference>
<evidence type="ECO:0000313" key="2">
    <source>
        <dbReference type="Proteomes" id="UP000036908"/>
    </source>
</evidence>
<proteinExistence type="predicted"/>